<comment type="similarity">
    <text evidence="1">Belongs to the peptidase A1 family.</text>
</comment>
<feature type="chain" id="PRO_5021276903" description="Peptidase A1 domain-containing protein" evidence="2">
    <location>
        <begin position="21"/>
        <end position="171"/>
    </location>
</feature>
<dbReference type="PROSITE" id="PS51767">
    <property type="entry name" value="PEPTIDASE_A1"/>
    <property type="match status" value="1"/>
</dbReference>
<feature type="signal peptide" evidence="2">
    <location>
        <begin position="1"/>
        <end position="20"/>
    </location>
</feature>
<evidence type="ECO:0000313" key="5">
    <source>
        <dbReference type="Proteomes" id="UP000298061"/>
    </source>
</evidence>
<evidence type="ECO:0000313" key="4">
    <source>
        <dbReference type="EMBL" id="TFY78731.1"/>
    </source>
</evidence>
<dbReference type="PANTHER" id="PTHR47966">
    <property type="entry name" value="BETA-SITE APP-CLEAVING ENZYME, ISOFORM A-RELATED"/>
    <property type="match status" value="1"/>
</dbReference>
<dbReference type="Pfam" id="PF00026">
    <property type="entry name" value="Asp"/>
    <property type="match status" value="1"/>
</dbReference>
<keyword evidence="2" id="KW-0732">Signal</keyword>
<feature type="domain" description="Peptidase A1" evidence="3">
    <location>
        <begin position="49"/>
        <end position="171"/>
    </location>
</feature>
<sequence length="171" mass="18065">MKGFTPFFTLVALVTAPSLASRLPLRRRDVLSSSDASVISISNFNNVIYVTNITIGGVEVPVQIDTGSTDLVVVPTAPLSSTVLVSDKVKNITEEYGTGLVSGPVLVAPFQWGSYSVEKQAFVNGTSVSAKFEKSLFPTGARGIFGLGFGRVNQTVVTTVFSALENDTMPA</sequence>
<dbReference type="PANTHER" id="PTHR47966:SF51">
    <property type="entry name" value="BETA-SITE APP-CLEAVING ENZYME, ISOFORM A-RELATED"/>
    <property type="match status" value="1"/>
</dbReference>
<organism evidence="4 5">
    <name type="scientific">Hericium alpestre</name>
    <dbReference type="NCBI Taxonomy" id="135208"/>
    <lineage>
        <taxon>Eukaryota</taxon>
        <taxon>Fungi</taxon>
        <taxon>Dikarya</taxon>
        <taxon>Basidiomycota</taxon>
        <taxon>Agaricomycotina</taxon>
        <taxon>Agaricomycetes</taxon>
        <taxon>Russulales</taxon>
        <taxon>Hericiaceae</taxon>
        <taxon>Hericium</taxon>
    </lineage>
</organism>
<protein>
    <recommendedName>
        <fullName evidence="3">Peptidase A1 domain-containing protein</fullName>
    </recommendedName>
</protein>
<keyword evidence="5" id="KW-1185">Reference proteome</keyword>
<evidence type="ECO:0000256" key="2">
    <source>
        <dbReference type="SAM" id="SignalP"/>
    </source>
</evidence>
<evidence type="ECO:0000256" key="1">
    <source>
        <dbReference type="ARBA" id="ARBA00007447"/>
    </source>
</evidence>
<name>A0A4Y9ZXT8_9AGAM</name>
<comment type="caution">
    <text evidence="4">The sequence shown here is derived from an EMBL/GenBank/DDBJ whole genome shotgun (WGS) entry which is preliminary data.</text>
</comment>
<dbReference type="AlphaFoldDB" id="A0A4Y9ZXT8"/>
<evidence type="ECO:0000259" key="3">
    <source>
        <dbReference type="PROSITE" id="PS51767"/>
    </source>
</evidence>
<dbReference type="EMBL" id="SFCI01000625">
    <property type="protein sequence ID" value="TFY78731.1"/>
    <property type="molecule type" value="Genomic_DNA"/>
</dbReference>
<dbReference type="GO" id="GO:0006508">
    <property type="term" value="P:proteolysis"/>
    <property type="evidence" value="ECO:0007669"/>
    <property type="project" value="InterPro"/>
</dbReference>
<gene>
    <name evidence="4" type="ORF">EWM64_g5281</name>
</gene>
<proteinExistence type="inferred from homology"/>
<dbReference type="Proteomes" id="UP000298061">
    <property type="component" value="Unassembled WGS sequence"/>
</dbReference>
<dbReference type="OrthoDB" id="771136at2759"/>
<dbReference type="InterPro" id="IPR033121">
    <property type="entry name" value="PEPTIDASE_A1"/>
</dbReference>
<dbReference type="STRING" id="135208.A0A4Y9ZXT8"/>
<dbReference type="InterPro" id="IPR021109">
    <property type="entry name" value="Peptidase_aspartic_dom_sf"/>
</dbReference>
<accession>A0A4Y9ZXT8</accession>
<dbReference type="InterPro" id="IPR001461">
    <property type="entry name" value="Aspartic_peptidase_A1"/>
</dbReference>
<dbReference type="Gene3D" id="2.40.70.10">
    <property type="entry name" value="Acid Proteases"/>
    <property type="match status" value="1"/>
</dbReference>
<dbReference type="GO" id="GO:0004190">
    <property type="term" value="F:aspartic-type endopeptidase activity"/>
    <property type="evidence" value="ECO:0007669"/>
    <property type="project" value="InterPro"/>
</dbReference>
<reference evidence="4 5" key="1">
    <citation type="submission" date="2019-02" db="EMBL/GenBank/DDBJ databases">
        <title>Genome sequencing of the rare red list fungi Hericium alpestre (H. flagellum).</title>
        <authorList>
            <person name="Buettner E."/>
            <person name="Kellner H."/>
        </authorList>
    </citation>
    <scope>NUCLEOTIDE SEQUENCE [LARGE SCALE GENOMIC DNA]</scope>
    <source>
        <strain evidence="4 5">DSM 108284</strain>
    </source>
</reference>
<dbReference type="SUPFAM" id="SSF50630">
    <property type="entry name" value="Acid proteases"/>
    <property type="match status" value="1"/>
</dbReference>